<feature type="region of interest" description="Disordered" evidence="1">
    <location>
        <begin position="1"/>
        <end position="71"/>
    </location>
</feature>
<feature type="region of interest" description="Disordered" evidence="1">
    <location>
        <begin position="443"/>
        <end position="462"/>
    </location>
</feature>
<dbReference type="EMBL" id="CAJNJA010034891">
    <property type="protein sequence ID" value="CAE7699366.1"/>
    <property type="molecule type" value="Genomic_DNA"/>
</dbReference>
<gene>
    <name evidence="3" type="primary">RE1</name>
    <name evidence="3" type="ORF">SNEC2469_LOCUS20151</name>
</gene>
<feature type="compositionally biased region" description="Polar residues" evidence="1">
    <location>
        <begin position="1065"/>
        <end position="1074"/>
    </location>
</feature>
<feature type="region of interest" description="Disordered" evidence="1">
    <location>
        <begin position="1053"/>
        <end position="1080"/>
    </location>
</feature>
<proteinExistence type="predicted"/>
<dbReference type="OrthoDB" id="418839at2759"/>
<feature type="compositionally biased region" description="Acidic residues" evidence="1">
    <location>
        <begin position="59"/>
        <end position="71"/>
    </location>
</feature>
<dbReference type="Pfam" id="PF07727">
    <property type="entry name" value="RVT_2"/>
    <property type="match status" value="1"/>
</dbReference>
<accession>A0A812WSR9</accession>
<dbReference type="Proteomes" id="UP000601435">
    <property type="component" value="Unassembled WGS sequence"/>
</dbReference>
<dbReference type="SUPFAM" id="SSF56672">
    <property type="entry name" value="DNA/RNA polymerases"/>
    <property type="match status" value="1"/>
</dbReference>
<dbReference type="InterPro" id="IPR043502">
    <property type="entry name" value="DNA/RNA_pol_sf"/>
</dbReference>
<evidence type="ECO:0000256" key="1">
    <source>
        <dbReference type="SAM" id="MobiDB-lite"/>
    </source>
</evidence>
<feature type="domain" description="Reverse transcriptase Ty1/copia-type" evidence="2">
    <location>
        <begin position="585"/>
        <end position="832"/>
    </location>
</feature>
<organism evidence="3 4">
    <name type="scientific">Symbiodinium necroappetens</name>
    <dbReference type="NCBI Taxonomy" id="1628268"/>
    <lineage>
        <taxon>Eukaryota</taxon>
        <taxon>Sar</taxon>
        <taxon>Alveolata</taxon>
        <taxon>Dinophyceae</taxon>
        <taxon>Suessiales</taxon>
        <taxon>Symbiodiniaceae</taxon>
        <taxon>Symbiodinium</taxon>
    </lineage>
</organism>
<name>A0A812WSR9_9DINO</name>
<evidence type="ECO:0000313" key="4">
    <source>
        <dbReference type="Proteomes" id="UP000601435"/>
    </source>
</evidence>
<comment type="caution">
    <text evidence="3">The sequence shown here is derived from an EMBL/GenBank/DDBJ whole genome shotgun (WGS) entry which is preliminary data.</text>
</comment>
<evidence type="ECO:0000259" key="2">
    <source>
        <dbReference type="Pfam" id="PF07727"/>
    </source>
</evidence>
<protein>
    <submittedName>
        <fullName evidence="3">RE1 protein</fullName>
    </submittedName>
</protein>
<keyword evidence="4" id="KW-1185">Reference proteome</keyword>
<reference evidence="3" key="1">
    <citation type="submission" date="2021-02" db="EMBL/GenBank/DDBJ databases">
        <authorList>
            <person name="Dougan E. K."/>
            <person name="Rhodes N."/>
            <person name="Thang M."/>
            <person name="Chan C."/>
        </authorList>
    </citation>
    <scope>NUCLEOTIDE SEQUENCE</scope>
</reference>
<dbReference type="InterPro" id="IPR013103">
    <property type="entry name" value="RVT_2"/>
</dbReference>
<evidence type="ECO:0000313" key="3">
    <source>
        <dbReference type="EMBL" id="CAE7699366.1"/>
    </source>
</evidence>
<dbReference type="CDD" id="cd09272">
    <property type="entry name" value="RNase_HI_RT_Ty1"/>
    <property type="match status" value="1"/>
</dbReference>
<sequence>MNVQDDDAASEASWLREQLSPKPAVMKVGEDSDSSQEEDARSEASWYEAPFVDDLPPPETEEAVVGDDEPDVEGGIGLDVDPWEDSGGYADMTDEKFDEALSELLFSGANKVLRFAVPLKARKGPLILAGLQEVVTECNRLGYPVKIVHTDRAKELMSKATMDWLQSNLIQPSFTQGLGVEQWPSAMAFACAEHRRAYLVAKNVRCVEDMVDPEAEFGKEEIVEVDPPAFAENLLQEQLFTSDHCGYLNEYLRRCSSNELAENEWSSLMVVVADEVAMHRDVRNEPGRSRANTQGIPAPFDAGYNSVRRAAMLVRYARMTGEEWAELCQLEEEEFERRMGRWQRVLGGQDEDPNMNSLSASIPHHLFMQTVFRQRNWNRNPEVVVPGAGGEPRLLARVMDFADDGPTEESPFPDRMLMFSVHDVIRDVLEMVILRVEARPPPQEPRVQEEIGPVLQPPGPAPPEVRAVKKVIPEAARFSEAPARLPISLPNPAYIKVAPVQPVRCEDLAAAVRKAEAATTKDLEGLLGQLQEPLSVTHTASQEEVRAHLERWRPAIEKELGSLKKQGVLVSHYGNEAQELMANSETSVISLKGVFTVKAPGGPDDGLFKRKCRLVGCGNQATHVDADSLYAAGAPAEVVRVALTEACSHQWSAFTTDIKSAFTQTPIPPYAARRYLLRPPRWLIDLGLAVPGEYYSLGMVLYGFKEAPAWWSDHRDSKLRGAKFQGCHLEQAKSDSSVWRIQQGSHLKGYLITYVDDFLILSDRGTAEGLHQWLLDGAGWETDGLSEAREGQPVRFLGMQLQGYEDGHFSLDQEAYVDELVRAYQLNDTHRSKIVCPTEILMRDSDVVQPFDEEAIKAAQKVAGECLWLSQRTRIDIAFSTTVLCSKVSKDPHGAIEIGRRIIHYLHQTKDFKLHLKPVKGVAPLRVFTDASFAPLGQHSYGGHVVEVKGVPALWKASRQQLISLSSSEAELIQAVEGCMYAESLMTILVDLGIQCEAAELCLDNTAAIAFVNGSGSQRTRHLKVRGYKIRQLIQSGGEATAVVTPRCCGELTDDSDDKGRRGTVQASTTQRTADPSGVC</sequence>
<dbReference type="AlphaFoldDB" id="A0A812WSR9"/>